<dbReference type="InterPro" id="IPR031325">
    <property type="entry name" value="RHS_repeat"/>
</dbReference>
<gene>
    <name evidence="2" type="ORF">ABCQ75_13335</name>
</gene>
<dbReference type="Pfam" id="PF20148">
    <property type="entry name" value="DUF6531"/>
    <property type="match status" value="1"/>
</dbReference>
<evidence type="ECO:0000259" key="1">
    <source>
        <dbReference type="Pfam" id="PF20148"/>
    </source>
</evidence>
<evidence type="ECO:0000313" key="2">
    <source>
        <dbReference type="EMBL" id="MEN2745512.1"/>
    </source>
</evidence>
<feature type="non-terminal residue" evidence="2">
    <location>
        <position position="1026"/>
    </location>
</feature>
<keyword evidence="3" id="KW-1185">Reference proteome</keyword>
<dbReference type="PANTHER" id="PTHR32305:SF15">
    <property type="entry name" value="PROTEIN RHSA-RELATED"/>
    <property type="match status" value="1"/>
</dbReference>
<reference evidence="2 3" key="1">
    <citation type="submission" date="2024-05" db="EMBL/GenBank/DDBJ databases">
        <title>Sinomonas sp. nov., isolated from a waste landfill.</title>
        <authorList>
            <person name="Zhao Y."/>
        </authorList>
    </citation>
    <scope>NUCLEOTIDE SEQUENCE [LARGE SCALE GENOMIC DNA]</scope>
    <source>
        <strain evidence="2 3">CCTCC AB2014300</strain>
    </source>
</reference>
<name>A0ABU9X237_9MICC</name>
<dbReference type="Proteomes" id="UP001422074">
    <property type="component" value="Unassembled WGS sequence"/>
</dbReference>
<dbReference type="SUPFAM" id="SSF50969">
    <property type="entry name" value="YVTN repeat-like/Quinoprotein amine dehydrogenase"/>
    <property type="match status" value="1"/>
</dbReference>
<feature type="domain" description="DUF6531" evidence="1">
    <location>
        <begin position="372"/>
        <end position="444"/>
    </location>
</feature>
<dbReference type="InterPro" id="IPR050708">
    <property type="entry name" value="T6SS_VgrG/RHS"/>
</dbReference>
<sequence length="1026" mass="106724">MLAGPLPAHANQGTVISSLTLSADTTWTTAGSPYWVQNRLTVGAGVRLTIEPGVVVKIGNPADAFGRIDVKGQLVARGTPAAPIVITSHRDDSVAGDTNGDGGATAPARGDWYHIYFTTDATVQSVIDRSVIQYGGSGSGGVCGPYAELKLASSASLSLTNSDLLQSQYAGVHIASGAGEVRIANNKFYESYCGVSGPSGTVTENVFESTLSRYSAAFLGSTAVKFYDNYAAKPVYGGSSPGSTREQLDLRGNSLIGGVKDEPSNQDPQDLAHNWWGHILEDPPTGCWDSKETYIPAVTYALIDGNSCAAQWKQTITGYFTKVLPALAEAPPMPSAGVSGAGTYAGSVSDGQLYGPDGGSEFAAAPSGSMADPVNTATGAFTHAETDLGMASVTGNLSVNRFYTSADSAEGPFGKGWSLGYDIRLAVAAGEAVLKAGTGQRVLFTENSDGTYTPPPGGTASLVRNQDGTFTAVTRSGLAHVFDASGRLTALTDSSGRGPSYAYDAGGRLTTVTDGGRWIAFTWDTTAGRITRAQTSAGQATTYSYTAGLLTGATDAAGGTTVYAYDAGGRLAEITSPTGRTVVRTAYDTSTGRVAEQWDGLGHRSAFAWDPATSTATMADPRGGVWKDVYAGNVLQRRVDPTGRRTDYQYDAQLRLSATYAADGTRTAFAYSPAGDLKTFQGGTGTVRSEYNAAHLPTTTVNARGHTSTRGYDAAGNVTSATDSLGNVSTLEYSAEGDLTRTASPLGSVQSMAYDAAGRVTAVTSPRGNAPGADPAQFTWRYEYDALGRTIKATDPAGQYESVDYDADGRVTKATDTKGRSTAYTYDSAGHLTSVQGPDSNVPPTTMAYDANGNTTSVTDSMGRTVAFGYDAANRATSVTNPLGTYTLTYTARGQIAAVTDPQGTVTAYTYDAAGRLTRADLPGTDSDVTYTYDANGNRASMADPNGTTTYAHDSLDRLTTVTRAGRVFTLGYDAASHLTSLTSPDGAVTAYVYDADGRVTQVRNGAAVVADYTHDPEGNTLTVTR</sequence>
<proteinExistence type="predicted"/>
<dbReference type="InterPro" id="IPR006530">
    <property type="entry name" value="YD"/>
</dbReference>
<dbReference type="NCBIfam" id="TIGR01643">
    <property type="entry name" value="YD_repeat_2x"/>
    <property type="match status" value="12"/>
</dbReference>
<dbReference type="RefSeq" id="WP_345885937.1">
    <property type="nucleotide sequence ID" value="NZ_JBDFRB010000014.1"/>
</dbReference>
<accession>A0ABU9X237</accession>
<evidence type="ECO:0000313" key="3">
    <source>
        <dbReference type="Proteomes" id="UP001422074"/>
    </source>
</evidence>
<dbReference type="Pfam" id="PF05593">
    <property type="entry name" value="RHS_repeat"/>
    <property type="match status" value="9"/>
</dbReference>
<dbReference type="InterPro" id="IPR011044">
    <property type="entry name" value="Quino_amine_DH_bsu"/>
</dbReference>
<dbReference type="EMBL" id="JBDFRB010000014">
    <property type="protein sequence ID" value="MEN2745512.1"/>
    <property type="molecule type" value="Genomic_DNA"/>
</dbReference>
<dbReference type="SUPFAM" id="SSF51126">
    <property type="entry name" value="Pectin lyase-like"/>
    <property type="match status" value="1"/>
</dbReference>
<dbReference type="PANTHER" id="PTHR32305">
    <property type="match status" value="1"/>
</dbReference>
<dbReference type="Gene3D" id="2.180.10.10">
    <property type="entry name" value="RHS repeat-associated core"/>
    <property type="match status" value="4"/>
</dbReference>
<protein>
    <submittedName>
        <fullName evidence="2">DUF6531 domain-containing protein</fullName>
    </submittedName>
</protein>
<dbReference type="SUPFAM" id="SSF63829">
    <property type="entry name" value="Calcium-dependent phosphotriesterase"/>
    <property type="match status" value="1"/>
</dbReference>
<dbReference type="InterPro" id="IPR011050">
    <property type="entry name" value="Pectin_lyase_fold/virulence"/>
</dbReference>
<dbReference type="InterPro" id="IPR045351">
    <property type="entry name" value="DUF6531"/>
</dbReference>
<comment type="caution">
    <text evidence="2">The sequence shown here is derived from an EMBL/GenBank/DDBJ whole genome shotgun (WGS) entry which is preliminary data.</text>
</comment>
<organism evidence="2 3">
    <name type="scientific">Sinomonas halotolerans</name>
    <dbReference type="NCBI Taxonomy" id="1644133"/>
    <lineage>
        <taxon>Bacteria</taxon>
        <taxon>Bacillati</taxon>
        <taxon>Actinomycetota</taxon>
        <taxon>Actinomycetes</taxon>
        <taxon>Micrococcales</taxon>
        <taxon>Micrococcaceae</taxon>
        <taxon>Sinomonas</taxon>
    </lineage>
</organism>